<accession>A0AAN8PMK0</accession>
<dbReference type="GO" id="GO:0005509">
    <property type="term" value="F:calcium ion binding"/>
    <property type="evidence" value="ECO:0007669"/>
    <property type="project" value="InterPro"/>
</dbReference>
<dbReference type="AlphaFoldDB" id="A0AAN8PMK0"/>
<evidence type="ECO:0000313" key="3">
    <source>
        <dbReference type="EMBL" id="KAK6180252.1"/>
    </source>
</evidence>
<keyword evidence="4" id="KW-1185">Reference proteome</keyword>
<dbReference type="Gene3D" id="1.10.238.10">
    <property type="entry name" value="EF-hand"/>
    <property type="match status" value="1"/>
</dbReference>
<reference evidence="3 4" key="1">
    <citation type="submission" date="2024-01" db="EMBL/GenBank/DDBJ databases">
        <title>The genome of the rayed Mediterranean limpet Patella caerulea (Linnaeus, 1758).</title>
        <authorList>
            <person name="Anh-Thu Weber A."/>
            <person name="Halstead-Nussloch G."/>
        </authorList>
    </citation>
    <scope>NUCLEOTIDE SEQUENCE [LARGE SCALE GENOMIC DNA]</scope>
    <source>
        <strain evidence="3">AATW-2023a</strain>
        <tissue evidence="3">Whole specimen</tissue>
    </source>
</reference>
<gene>
    <name evidence="3" type="ORF">SNE40_012440</name>
</gene>
<feature type="signal peptide" evidence="1">
    <location>
        <begin position="1"/>
        <end position="18"/>
    </location>
</feature>
<dbReference type="SUPFAM" id="SSF47473">
    <property type="entry name" value="EF-hand"/>
    <property type="match status" value="1"/>
</dbReference>
<evidence type="ECO:0000313" key="4">
    <source>
        <dbReference type="Proteomes" id="UP001347796"/>
    </source>
</evidence>
<dbReference type="InterPro" id="IPR002048">
    <property type="entry name" value="EF_hand_dom"/>
</dbReference>
<evidence type="ECO:0000256" key="1">
    <source>
        <dbReference type="SAM" id="SignalP"/>
    </source>
</evidence>
<proteinExistence type="predicted"/>
<evidence type="ECO:0000259" key="2">
    <source>
        <dbReference type="PROSITE" id="PS50222"/>
    </source>
</evidence>
<feature type="chain" id="PRO_5042966490" description="EF-hand domain-containing protein" evidence="1">
    <location>
        <begin position="19"/>
        <end position="250"/>
    </location>
</feature>
<dbReference type="Proteomes" id="UP001347796">
    <property type="component" value="Unassembled WGS sequence"/>
</dbReference>
<comment type="caution">
    <text evidence="3">The sequence shown here is derived from an EMBL/GenBank/DDBJ whole genome shotgun (WGS) entry which is preliminary data.</text>
</comment>
<keyword evidence="1" id="KW-0732">Signal</keyword>
<organism evidence="3 4">
    <name type="scientific">Patella caerulea</name>
    <name type="common">Rayed Mediterranean limpet</name>
    <dbReference type="NCBI Taxonomy" id="87958"/>
    <lineage>
        <taxon>Eukaryota</taxon>
        <taxon>Metazoa</taxon>
        <taxon>Spiralia</taxon>
        <taxon>Lophotrochozoa</taxon>
        <taxon>Mollusca</taxon>
        <taxon>Gastropoda</taxon>
        <taxon>Patellogastropoda</taxon>
        <taxon>Patelloidea</taxon>
        <taxon>Patellidae</taxon>
        <taxon>Patella</taxon>
    </lineage>
</organism>
<name>A0AAN8PMK0_PATCE</name>
<dbReference type="InterPro" id="IPR011992">
    <property type="entry name" value="EF-hand-dom_pair"/>
</dbReference>
<sequence>MLTWVTLVFIVLLCGTDAAPIDKRQWVDIDRLIHLRELFNRDYINDNAYTVYTSSDRKQYLRCDYEVKLEEEGIFDPDIYLPPLHPDQELNITDQDNDGRITYLDQILTYLAFTRKCGYNWDLHEFLWFMTTSETKPHKDYNSITANSFFRAESNFVGIDITDDELLSEDEFKSEYKDADYNGDGVLKGVELRRFRPISNIPITKYCSDIKAGCKVGDFLKMFKEADVNNDSDLDLKEYVVAFGEMIDSE</sequence>
<protein>
    <recommendedName>
        <fullName evidence="2">EF-hand domain-containing protein</fullName>
    </recommendedName>
</protein>
<feature type="domain" description="EF-hand" evidence="2">
    <location>
        <begin position="214"/>
        <end position="249"/>
    </location>
</feature>
<dbReference type="EMBL" id="JAZGQO010000008">
    <property type="protein sequence ID" value="KAK6180252.1"/>
    <property type="molecule type" value="Genomic_DNA"/>
</dbReference>
<dbReference type="PROSITE" id="PS50222">
    <property type="entry name" value="EF_HAND_2"/>
    <property type="match status" value="1"/>
</dbReference>